<comment type="subcellular location">
    <subcellularLocation>
        <location evidence="1">Membrane</location>
        <topology evidence="1">Multi-pass membrane protein</topology>
    </subcellularLocation>
</comment>
<evidence type="ECO:0000256" key="1">
    <source>
        <dbReference type="ARBA" id="ARBA00004141"/>
    </source>
</evidence>
<evidence type="ECO:0000256" key="2">
    <source>
        <dbReference type="ARBA" id="ARBA00022692"/>
    </source>
</evidence>
<evidence type="ECO:0000313" key="7">
    <source>
        <dbReference type="Proteomes" id="UP000784880"/>
    </source>
</evidence>
<dbReference type="InterPro" id="IPR019109">
    <property type="entry name" value="MamF_MmsF"/>
</dbReference>
<dbReference type="EMBL" id="JAHQCS010000105">
    <property type="protein sequence ID" value="MBU9712611.1"/>
    <property type="molecule type" value="Genomic_DNA"/>
</dbReference>
<organism evidence="6 7">
    <name type="scientific">Evansella tamaricis</name>
    <dbReference type="NCBI Taxonomy" id="2069301"/>
    <lineage>
        <taxon>Bacteria</taxon>
        <taxon>Bacillati</taxon>
        <taxon>Bacillota</taxon>
        <taxon>Bacilli</taxon>
        <taxon>Bacillales</taxon>
        <taxon>Bacillaceae</taxon>
        <taxon>Evansella</taxon>
    </lineage>
</organism>
<dbReference type="Pfam" id="PF09685">
    <property type="entry name" value="MamF_MmsF"/>
    <property type="match status" value="1"/>
</dbReference>
<protein>
    <submittedName>
        <fullName evidence="6">DUF4870 domain-containing protein</fullName>
    </submittedName>
</protein>
<keyword evidence="2 5" id="KW-0812">Transmembrane</keyword>
<evidence type="ECO:0000256" key="4">
    <source>
        <dbReference type="ARBA" id="ARBA00023136"/>
    </source>
</evidence>
<dbReference type="Proteomes" id="UP000784880">
    <property type="component" value="Unassembled WGS sequence"/>
</dbReference>
<keyword evidence="7" id="KW-1185">Reference proteome</keyword>
<keyword evidence="3 5" id="KW-1133">Transmembrane helix</keyword>
<dbReference type="RefSeq" id="WP_217066785.1">
    <property type="nucleotide sequence ID" value="NZ_JAHQCS010000105.1"/>
</dbReference>
<feature type="transmembrane region" description="Helical" evidence="5">
    <location>
        <begin position="12"/>
        <end position="31"/>
    </location>
</feature>
<accession>A0ABS6JG58</accession>
<evidence type="ECO:0000313" key="6">
    <source>
        <dbReference type="EMBL" id="MBU9712611.1"/>
    </source>
</evidence>
<gene>
    <name evidence="6" type="ORF">KS419_12745</name>
</gene>
<sequence>MEEKDERLLAMVIYLISFFFPLIGPLVIWLIKKNDSDYIDHHGREYFNFLISFTVYYIIGFILTFVLIGILVLIVLGIATIVLTIIAAIKAYEGDRYRFPLIFRLL</sequence>
<proteinExistence type="predicted"/>
<evidence type="ECO:0000256" key="3">
    <source>
        <dbReference type="ARBA" id="ARBA00022989"/>
    </source>
</evidence>
<comment type="caution">
    <text evidence="6">The sequence shown here is derived from an EMBL/GenBank/DDBJ whole genome shotgun (WGS) entry which is preliminary data.</text>
</comment>
<evidence type="ECO:0000256" key="5">
    <source>
        <dbReference type="SAM" id="Phobius"/>
    </source>
</evidence>
<name>A0ABS6JG58_9BACI</name>
<reference evidence="6 7" key="1">
    <citation type="submission" date="2021-06" db="EMBL/GenBank/DDBJ databases">
        <title>Bacillus sp. RD4P76, an endophyte from a halophyte.</title>
        <authorList>
            <person name="Sun J.-Q."/>
        </authorList>
    </citation>
    <scope>NUCLEOTIDE SEQUENCE [LARGE SCALE GENOMIC DNA]</scope>
    <source>
        <strain evidence="6 7">CGMCC 1.15917</strain>
    </source>
</reference>
<keyword evidence="4 5" id="KW-0472">Membrane</keyword>
<feature type="transmembrane region" description="Helical" evidence="5">
    <location>
        <begin position="56"/>
        <end position="89"/>
    </location>
</feature>